<keyword evidence="1" id="KW-0540">Nuclease</keyword>
<keyword evidence="2 4" id="KW-0255">Endonuclease</keyword>
<evidence type="ECO:0000313" key="4">
    <source>
        <dbReference type="EMBL" id="OGI42520.1"/>
    </source>
</evidence>
<dbReference type="Proteomes" id="UP000177925">
    <property type="component" value="Unassembled WGS sequence"/>
</dbReference>
<dbReference type="Pfam" id="PF09233">
    <property type="entry name" value="Endonuc-EcoRV"/>
    <property type="match status" value="1"/>
</dbReference>
<accession>A0A1F6TBL8</accession>
<dbReference type="InterPro" id="IPR011335">
    <property type="entry name" value="Restrct_endonuc-II-like"/>
</dbReference>
<comment type="caution">
    <text evidence="4">The sequence shown here is derived from an EMBL/GenBank/DDBJ whole genome shotgun (WGS) entry which is preliminary data.</text>
</comment>
<sequence>MTAKIDFAHKLAQFVSELKDHISTDDGQWTVKGFIDIYKNVYTISADTKIVSKILEIHLFPKILNFAQSNGYKVVLAEHQNYYPDISFLKADDESVRFAVDFKTTYRNPKKPHLCNGFTLGSHGEYFENRSSTKNIQFPYGSYAGNFCLGIIYDRSPNATIDETKAHQIDELQSIASVVRNFQFFVTEKWKIASDKGGSGNTANIGSINNIEDIINGRGMFHKLGEKWFDDYWMNYRKITIKNGKKGTKKISTLREFVKYRKGDLSLVIDKRNGDE</sequence>
<name>A0A1F6TBL8_9PROT</name>
<dbReference type="STRING" id="1817758.A2150_00925"/>
<dbReference type="Gene3D" id="3.40.600.10">
    <property type="entry name" value="DNA mismatch repair MutH/Restriction endonuclease, type II"/>
    <property type="match status" value="1"/>
</dbReference>
<dbReference type="CDD" id="cd22323">
    <property type="entry name" value="EcoRV-like"/>
    <property type="match status" value="1"/>
</dbReference>
<dbReference type="InterPro" id="IPR037057">
    <property type="entry name" value="DNA_rep_MutH/T2_RE_sf"/>
</dbReference>
<dbReference type="AlphaFoldDB" id="A0A1F6TBL8"/>
<evidence type="ECO:0000313" key="5">
    <source>
        <dbReference type="Proteomes" id="UP000177925"/>
    </source>
</evidence>
<keyword evidence="3" id="KW-0378">Hydrolase</keyword>
<proteinExistence type="predicted"/>
<organism evidence="4 5">
    <name type="scientific">Candidatus Muproteobacteria bacterium RBG_16_64_11</name>
    <dbReference type="NCBI Taxonomy" id="1817758"/>
    <lineage>
        <taxon>Bacteria</taxon>
        <taxon>Pseudomonadati</taxon>
        <taxon>Pseudomonadota</taxon>
        <taxon>Candidatus Muproteobacteria</taxon>
    </lineage>
</organism>
<reference evidence="4 5" key="1">
    <citation type="journal article" date="2016" name="Nat. Commun.">
        <title>Thousands of microbial genomes shed light on interconnected biogeochemical processes in an aquifer system.</title>
        <authorList>
            <person name="Anantharaman K."/>
            <person name="Brown C.T."/>
            <person name="Hug L.A."/>
            <person name="Sharon I."/>
            <person name="Castelle C.J."/>
            <person name="Probst A.J."/>
            <person name="Thomas B.C."/>
            <person name="Singh A."/>
            <person name="Wilkins M.J."/>
            <person name="Karaoz U."/>
            <person name="Brodie E.L."/>
            <person name="Williams K.H."/>
            <person name="Hubbard S.S."/>
            <person name="Banfield J.F."/>
        </authorList>
    </citation>
    <scope>NUCLEOTIDE SEQUENCE [LARGE SCALE GENOMIC DNA]</scope>
</reference>
<protein>
    <submittedName>
        <fullName evidence="4">Restriction endonuclease</fullName>
    </submittedName>
</protein>
<dbReference type="SUPFAM" id="SSF52980">
    <property type="entry name" value="Restriction endonuclease-like"/>
    <property type="match status" value="1"/>
</dbReference>
<dbReference type="GO" id="GO:0004519">
    <property type="term" value="F:endonuclease activity"/>
    <property type="evidence" value="ECO:0007669"/>
    <property type="project" value="UniProtKB-KW"/>
</dbReference>
<dbReference type="GO" id="GO:0003677">
    <property type="term" value="F:DNA binding"/>
    <property type="evidence" value="ECO:0007669"/>
    <property type="project" value="InterPro"/>
</dbReference>
<evidence type="ECO:0000256" key="1">
    <source>
        <dbReference type="ARBA" id="ARBA00022722"/>
    </source>
</evidence>
<gene>
    <name evidence="4" type="ORF">A2150_00925</name>
</gene>
<evidence type="ECO:0000256" key="3">
    <source>
        <dbReference type="ARBA" id="ARBA00022801"/>
    </source>
</evidence>
<evidence type="ECO:0000256" key="2">
    <source>
        <dbReference type="ARBA" id="ARBA00022759"/>
    </source>
</evidence>
<dbReference type="EMBL" id="MFSS01000087">
    <property type="protein sequence ID" value="OGI42520.1"/>
    <property type="molecule type" value="Genomic_DNA"/>
</dbReference>
<dbReference type="GO" id="GO:0016787">
    <property type="term" value="F:hydrolase activity"/>
    <property type="evidence" value="ECO:0007669"/>
    <property type="project" value="UniProtKB-KW"/>
</dbReference>
<dbReference type="InterPro" id="IPR015314">
    <property type="entry name" value="Restrct_endonuc_II_EcoRV"/>
</dbReference>